<proteinExistence type="predicted"/>
<gene>
    <name evidence="2" type="ORF">GNY86_03095</name>
</gene>
<sequence>MKKIWRFGRTGGQELEVSKDFPVQFPFTEIPPLETVDLSQQFFIPSEGRWKEIMNQLDRENLDNLSVLYSNLEKENEVIKAKSNDLGQINGKLMLSAMNLQKENTELKEKSDSLAKLNSKSMLMIAAHDKEIKEINEKLEGGAE</sequence>
<organism evidence="2 3">
    <name type="scientific">Acinetobacter baumannii</name>
    <dbReference type="NCBI Taxonomy" id="470"/>
    <lineage>
        <taxon>Bacteria</taxon>
        <taxon>Pseudomonadati</taxon>
        <taxon>Pseudomonadota</taxon>
        <taxon>Gammaproteobacteria</taxon>
        <taxon>Moraxellales</taxon>
        <taxon>Moraxellaceae</taxon>
        <taxon>Acinetobacter</taxon>
        <taxon>Acinetobacter calcoaceticus/baumannii complex</taxon>
    </lineage>
</organism>
<name>A0A6I4HI69_ACIBA</name>
<dbReference type="Proteomes" id="UP000439424">
    <property type="component" value="Unassembled WGS sequence"/>
</dbReference>
<dbReference type="RefSeq" id="WP_157010637.1">
    <property type="nucleotide sequence ID" value="NZ_WPIP01000013.1"/>
</dbReference>
<comment type="caution">
    <text evidence="2">The sequence shown here is derived from an EMBL/GenBank/DDBJ whole genome shotgun (WGS) entry which is preliminary data.</text>
</comment>
<accession>A0A6I4HI69</accession>
<reference evidence="2 3" key="1">
    <citation type="submission" date="2019-11" db="EMBL/GenBank/DDBJ databases">
        <title>Multidrug-resistant Acinetobacter baumannii moving toward extensively drug-resistant over fifteen years in South of Brazil.</title>
        <authorList>
            <person name="Fedrigo N.H."/>
            <person name="Cerdeira L."/>
            <person name="Fuga B."/>
            <person name="Marini P.V.B."/>
            <person name="Shinohara D.R."/>
            <person name="Carrara-Marroni F.E."/>
            <person name="Lincopan N."/>
            <person name="Tognim M.C.B."/>
        </authorList>
    </citation>
    <scope>NUCLEOTIDE SEQUENCE [LARGE SCALE GENOMIC DNA]</scope>
    <source>
        <strain evidence="2 3">Ac576</strain>
    </source>
</reference>
<dbReference type="EMBL" id="WPIP01000013">
    <property type="protein sequence ID" value="MVM90498.1"/>
    <property type="molecule type" value="Genomic_DNA"/>
</dbReference>
<feature type="coiled-coil region" evidence="1">
    <location>
        <begin position="55"/>
        <end position="120"/>
    </location>
</feature>
<dbReference type="AlphaFoldDB" id="A0A6I4HI69"/>
<protein>
    <submittedName>
        <fullName evidence="2">Uncharacterized protein</fullName>
    </submittedName>
</protein>
<evidence type="ECO:0000313" key="2">
    <source>
        <dbReference type="EMBL" id="MVM90498.1"/>
    </source>
</evidence>
<keyword evidence="1" id="KW-0175">Coiled coil</keyword>
<evidence type="ECO:0000313" key="3">
    <source>
        <dbReference type="Proteomes" id="UP000439424"/>
    </source>
</evidence>
<evidence type="ECO:0000256" key="1">
    <source>
        <dbReference type="SAM" id="Coils"/>
    </source>
</evidence>